<evidence type="ECO:0000313" key="2">
    <source>
        <dbReference type="EMBL" id="CAI8056622.1"/>
    </source>
</evidence>
<dbReference type="Proteomes" id="UP001174909">
    <property type="component" value="Unassembled WGS sequence"/>
</dbReference>
<dbReference type="InterPro" id="IPR050115">
    <property type="entry name" value="Proteasome_alpha"/>
</dbReference>
<proteinExistence type="predicted"/>
<comment type="caution">
    <text evidence="2">The sequence shown here is derived from an EMBL/GenBank/DDBJ whole genome shotgun (WGS) entry which is preliminary data.</text>
</comment>
<name>A0AA35XM63_GEOBA</name>
<protein>
    <submittedName>
        <fullName evidence="2">Proteasome subunit alpha</fullName>
    </submittedName>
</protein>
<dbReference type="InterPro" id="IPR029055">
    <property type="entry name" value="Ntn_hydrolases_N"/>
</dbReference>
<keyword evidence="3" id="KW-1185">Reference proteome</keyword>
<dbReference type="CDD" id="cd01906">
    <property type="entry name" value="proteasome_protease_HslV"/>
    <property type="match status" value="1"/>
</dbReference>
<dbReference type="InterPro" id="IPR022296">
    <property type="entry name" value="Proteasome_asu_bac"/>
</dbReference>
<dbReference type="AlphaFoldDB" id="A0AA35XM63"/>
<organism evidence="2 3">
    <name type="scientific">Geodia barretti</name>
    <name type="common">Barrett's horny sponge</name>
    <dbReference type="NCBI Taxonomy" id="519541"/>
    <lineage>
        <taxon>Eukaryota</taxon>
        <taxon>Metazoa</taxon>
        <taxon>Porifera</taxon>
        <taxon>Demospongiae</taxon>
        <taxon>Heteroscleromorpha</taxon>
        <taxon>Tetractinellida</taxon>
        <taxon>Astrophorina</taxon>
        <taxon>Geodiidae</taxon>
        <taxon>Geodia</taxon>
    </lineage>
</organism>
<dbReference type="GO" id="GO:0051603">
    <property type="term" value="P:proteolysis involved in protein catabolic process"/>
    <property type="evidence" value="ECO:0007669"/>
    <property type="project" value="InterPro"/>
</dbReference>
<dbReference type="PANTHER" id="PTHR11599">
    <property type="entry name" value="PROTEASOME SUBUNIT ALPHA/BETA"/>
    <property type="match status" value="1"/>
</dbReference>
<dbReference type="Gene3D" id="3.60.20.10">
    <property type="entry name" value="Glutamine Phosphoribosylpyrophosphate, subunit 1, domain 1"/>
    <property type="match status" value="1"/>
</dbReference>
<keyword evidence="1 2" id="KW-0647">Proteasome</keyword>
<dbReference type="EMBL" id="CASHTH010004376">
    <property type="protein sequence ID" value="CAI8056622.1"/>
    <property type="molecule type" value="Genomic_DNA"/>
</dbReference>
<evidence type="ECO:0000256" key="1">
    <source>
        <dbReference type="ARBA" id="ARBA00022942"/>
    </source>
</evidence>
<dbReference type="GO" id="GO:0019773">
    <property type="term" value="C:proteasome core complex, alpha-subunit complex"/>
    <property type="evidence" value="ECO:0007669"/>
    <property type="project" value="InterPro"/>
</dbReference>
<gene>
    <name evidence="2" type="ORF">GBAR_LOCUS30859</name>
</gene>
<dbReference type="SUPFAM" id="SSF56235">
    <property type="entry name" value="N-terminal nucleophile aminohydrolases (Ntn hydrolases)"/>
    <property type="match status" value="1"/>
</dbReference>
<evidence type="ECO:0000313" key="3">
    <source>
        <dbReference type="Proteomes" id="UP001174909"/>
    </source>
</evidence>
<dbReference type="Pfam" id="PF00227">
    <property type="entry name" value="Proteasome"/>
    <property type="match status" value="1"/>
</dbReference>
<reference evidence="2" key="1">
    <citation type="submission" date="2023-03" db="EMBL/GenBank/DDBJ databases">
        <authorList>
            <person name="Steffen K."/>
            <person name="Cardenas P."/>
        </authorList>
    </citation>
    <scope>NUCLEOTIDE SEQUENCE</scope>
</reference>
<dbReference type="NCBIfam" id="TIGR03691">
    <property type="entry name" value="20S_bact_alpha"/>
    <property type="match status" value="1"/>
</dbReference>
<sequence>MQEKEDFARKGIEKAKEVIVLEYRYGILMVAENPLATVFKISEIYDRIALAATGLYPDYEALRYAGIQGAEIKGFTFNREDVTARWLANQYSQQIGAIYRQPDAKPLEVEILLCEIREDSSSDNRIYHLSFDGTFWEDNEYTVIGGRADEIAGILENQYSDDLDLNGAVRLAARTFETIEAEVDEARTIPSDG</sequence>
<accession>A0AA35XM63</accession>
<dbReference type="InterPro" id="IPR001353">
    <property type="entry name" value="Proteasome_sua/b"/>
</dbReference>
<dbReference type="GO" id="GO:0004298">
    <property type="term" value="F:threonine-type endopeptidase activity"/>
    <property type="evidence" value="ECO:0007669"/>
    <property type="project" value="InterPro"/>
</dbReference>